<feature type="domain" description="ELP1 first N-terminal beta-propeller" evidence="7">
    <location>
        <begin position="1"/>
        <end position="393"/>
    </location>
</feature>
<keyword evidence="13" id="KW-1185">Reference proteome</keyword>
<feature type="region of interest" description="Disordered" evidence="6">
    <location>
        <begin position="1171"/>
        <end position="1193"/>
    </location>
</feature>
<reference evidence="12 13" key="1">
    <citation type="journal article" date="2019" name="Fungal Biol. Biotechnol.">
        <title>Draft genome sequence of fastidious pathogen Ceratobasidium theobromae, which causes vascular-streak dieback in Theobroma cacao.</title>
        <authorList>
            <person name="Ali S.S."/>
            <person name="Asman A."/>
            <person name="Shao J."/>
            <person name="Firmansyah A.P."/>
            <person name="Susilo A.W."/>
            <person name="Rosmana A."/>
            <person name="McMahon P."/>
            <person name="Junaid M."/>
            <person name="Guest D."/>
            <person name="Kheng T.Y."/>
            <person name="Meinhardt L.W."/>
            <person name="Bailey B.A."/>
        </authorList>
    </citation>
    <scope>NUCLEOTIDE SEQUENCE [LARGE SCALE GENOMIC DNA]</scope>
    <source>
        <strain evidence="12 13">CT2</strain>
    </source>
</reference>
<evidence type="ECO:0000256" key="1">
    <source>
        <dbReference type="ARBA" id="ARBA00005043"/>
    </source>
</evidence>
<feature type="domain" description="ELP1 three-helical bundle" evidence="11">
    <location>
        <begin position="1091"/>
        <end position="1253"/>
    </location>
</feature>
<feature type="domain" description="ELP1 N-terminal second beta-propeller" evidence="8">
    <location>
        <begin position="431"/>
        <end position="710"/>
    </location>
</feature>
<dbReference type="GO" id="GO:0005829">
    <property type="term" value="C:cytosol"/>
    <property type="evidence" value="ECO:0007669"/>
    <property type="project" value="TreeGrafter"/>
</dbReference>
<dbReference type="InterPro" id="IPR056164">
    <property type="entry name" value="Beta-prop_ELP1_1st"/>
</dbReference>
<feature type="compositionally biased region" description="Basic residues" evidence="6">
    <location>
        <begin position="1177"/>
        <end position="1191"/>
    </location>
</feature>
<dbReference type="PIRSF" id="PIRSF017233">
    <property type="entry name" value="IKAP"/>
    <property type="match status" value="1"/>
</dbReference>
<dbReference type="Pfam" id="PF23878">
    <property type="entry name" value="TPR_ELP1"/>
    <property type="match status" value="1"/>
</dbReference>
<gene>
    <name evidence="12" type="ORF">CTheo_4817</name>
</gene>
<keyword evidence="5" id="KW-0539">Nucleus</keyword>
<feature type="domain" description="ELP1 alpha-solenoid" evidence="10">
    <location>
        <begin position="734"/>
        <end position="800"/>
    </location>
</feature>
<dbReference type="InterPro" id="IPR056169">
    <property type="entry name" value="HB_ELP1"/>
</dbReference>
<dbReference type="Proteomes" id="UP000383932">
    <property type="component" value="Unassembled WGS sequence"/>
</dbReference>
<dbReference type="InterPro" id="IPR056166">
    <property type="entry name" value="TPR_ELP1"/>
</dbReference>
<feature type="domain" description="ELP1 alpha-solenoid" evidence="10">
    <location>
        <begin position="804"/>
        <end position="912"/>
    </location>
</feature>
<feature type="domain" description="ELP1 TPR" evidence="9">
    <location>
        <begin position="919"/>
        <end position="1082"/>
    </location>
</feature>
<accession>A0A5N5QJT2</accession>
<evidence type="ECO:0000256" key="3">
    <source>
        <dbReference type="ARBA" id="ARBA00022490"/>
    </source>
</evidence>
<feature type="region of interest" description="Disordered" evidence="6">
    <location>
        <begin position="453"/>
        <end position="472"/>
    </location>
</feature>
<protein>
    <recommendedName>
        <fullName evidence="5">Elongator complex protein 1</fullName>
    </recommendedName>
</protein>
<dbReference type="Pfam" id="PF23936">
    <property type="entry name" value="HB_ELP1"/>
    <property type="match status" value="1"/>
</dbReference>
<evidence type="ECO:0000259" key="8">
    <source>
        <dbReference type="Pfam" id="PF23797"/>
    </source>
</evidence>
<comment type="pathway">
    <text evidence="1">tRNA modification; 5-methoxycarbonylmethyl-2-thiouridine-tRNA biosynthesis.</text>
</comment>
<dbReference type="InterPro" id="IPR056167">
    <property type="entry name" value="A-sol_ELP1"/>
</dbReference>
<evidence type="ECO:0000256" key="4">
    <source>
        <dbReference type="ARBA" id="ARBA00022694"/>
    </source>
</evidence>
<evidence type="ECO:0000259" key="7">
    <source>
        <dbReference type="Pfam" id="PF04762"/>
    </source>
</evidence>
<evidence type="ECO:0000259" key="11">
    <source>
        <dbReference type="Pfam" id="PF23936"/>
    </source>
</evidence>
<comment type="caution">
    <text evidence="12">The sequence shown here is derived from an EMBL/GenBank/DDBJ whole genome shotgun (WGS) entry which is preliminary data.</text>
</comment>
<dbReference type="SUPFAM" id="SSF69322">
    <property type="entry name" value="Tricorn protease domain 2"/>
    <property type="match status" value="1"/>
</dbReference>
<dbReference type="PANTHER" id="PTHR12747:SF0">
    <property type="entry name" value="ELONGATOR COMPLEX PROTEIN 1"/>
    <property type="match status" value="1"/>
</dbReference>
<dbReference type="GO" id="GO:0002926">
    <property type="term" value="P:tRNA wobble base 5-methoxycarbonylmethyl-2-thiouridinylation"/>
    <property type="evidence" value="ECO:0007669"/>
    <property type="project" value="TreeGrafter"/>
</dbReference>
<dbReference type="GO" id="GO:0003746">
    <property type="term" value="F:translation elongation factor activity"/>
    <property type="evidence" value="ECO:0007669"/>
    <property type="project" value="UniProtKB-KW"/>
</dbReference>
<dbReference type="Pfam" id="PF04762">
    <property type="entry name" value="Beta-prop_ELP1_1st"/>
    <property type="match status" value="1"/>
</dbReference>
<name>A0A5N5QJT2_9AGAM</name>
<sequence length="1294" mass="144158">MRNLSILSHAGLSLPEGNRTISGIALDVDSNLTYVVTERRLANGETDVEIWVLPVDQDGVPFATMVPESKAPFESPHIVVSFMFLAESRQLVLIMAGGDIAVLSVDQASESPEFEIIGSVEPGIKVAAWSPDESQVVLVNGNDELLIMTKDFDVQFEGPLRPDDSGQEKHTALGWGSKQTQFHGSLGKAAAASQPSMTGQGGIDKPSPDDDKRPRISWRGDGAFFVVSSLDLQGPNSDQGLRRLRFYSSNPPAHLSTSEVTPGLEGVLAWRPSGGLIATTQRFGYEGGGIGRPGRHDVVFFERCGLRRGEFGIRNGVPSSGQPQTNSLARQWNYKIKELLWNTDSSILALWIEHDTDDCVQLWTTGNYHWYLKQEITSSVKNTRYTYVSWHPETALRLICATSHFVEDRTLLWDTCASSSGLVDSPGYAAVVDGNSVLMTPFRMQNVPPPMSSFKLDLSPSPSSSPRTSPPIDLALSPDSRRISMLYPNHHVQIWEIGLQPSVRGKIAQPKIVWEGAIGQSSAPTNNSTLICPRQISLSDNAALILGSDEAGQYDVMHIIPINNPDSEPAAFEVPRFGRLIGHSYYQDHAGQIYKISDSQLTKFTAFPRFCAYGQAVSAPLGELLVGLDSVGKLVTCAVPIASPGNTESPYVNEVAQSVNSFAIASGFLMYTTTAHEIKFTPIGALFSDVAETERSSWEVRRVERGSRIVVPVPAAASVVLQLPRGNLETIYPRPLVLAGARADVESGDFRRAFVACRKHRVDLHVLVDYAPNIFTSDPKKFIDQVPEVDHLNLFLTGLGQSKRDPKEVASICDRIRVELEKRDLARYIQTILTAHVVKTPPDIESALNILHILRETEPEAVEDAVKYIIFLVDSDQLFNTALGMYDFSLVLMIAQQSQKDPREYLPFLRELRALDNYYQRFRINDYLGRRELALTNIKLAGEIRFEEAKKYIEKHQLYSKSLELWKDQPSEYATLLVLYGGWLMERRDFSKAGQAFSLANDPKRAMFAYEKARMWKELFSLALDTGVEAEDLVEMGLRVAESLVSHTRYSEAARVYLDYVQDVSSAVSALTRGNDLSEAFRVVSLHKVHDLVEEIISPEALDLCTQLRDDVQEMTEQLTRQGQRLIELKEKKASDPDGYYGRDEPNLHNVDAMTDASGITQFTKYTKALTGTTTRRSQKSSKKAARKAGRKGTANEEEYILASLVKLNQKLEHLLHEASQLLPHLPRLSQGHRTLGKQLQEDIDRFEVQLREIVEREWPIPLEQLEPPVLVDTPKPPKPVLPKNMWASILTEI</sequence>
<evidence type="ECO:0000259" key="10">
    <source>
        <dbReference type="Pfam" id="PF23925"/>
    </source>
</evidence>
<dbReference type="PANTHER" id="PTHR12747">
    <property type="entry name" value="ELONGATOR COMPLEX PROTEIN 1"/>
    <property type="match status" value="1"/>
</dbReference>
<evidence type="ECO:0000313" key="13">
    <source>
        <dbReference type="Proteomes" id="UP000383932"/>
    </source>
</evidence>
<comment type="function">
    <text evidence="5">Component of the elongator complex which is required for multiple tRNA modifications, including mcm5U (5-methoxycarbonylmethyl uridine), mcm5s2U (5-methoxycarbonylmethyl-2-thiouridine), and ncm5U (5-carbamoylmethyl uridine). The elongator complex catalyzes formation of carboxymethyluridine in the wobble base at position 34 in tRNAs.</text>
</comment>
<dbReference type="UniPathway" id="UPA00988"/>
<dbReference type="Pfam" id="PF23797">
    <property type="entry name" value="Beta-prop_ELP1_2nd"/>
    <property type="match status" value="1"/>
</dbReference>
<feature type="region of interest" description="Disordered" evidence="6">
    <location>
        <begin position="184"/>
        <end position="215"/>
    </location>
</feature>
<keyword evidence="12" id="KW-0251">Elongation factor</keyword>
<dbReference type="GO" id="GO:0033588">
    <property type="term" value="C:elongator holoenzyme complex"/>
    <property type="evidence" value="ECO:0007669"/>
    <property type="project" value="InterPro"/>
</dbReference>
<dbReference type="GO" id="GO:0000049">
    <property type="term" value="F:tRNA binding"/>
    <property type="evidence" value="ECO:0007669"/>
    <property type="project" value="TreeGrafter"/>
</dbReference>
<dbReference type="InterPro" id="IPR056165">
    <property type="entry name" value="Beta-prop_ELP1_2nd"/>
</dbReference>
<dbReference type="InterPro" id="IPR006849">
    <property type="entry name" value="Elp1"/>
</dbReference>
<evidence type="ECO:0000256" key="2">
    <source>
        <dbReference type="ARBA" id="ARBA00006086"/>
    </source>
</evidence>
<comment type="similarity">
    <text evidence="2 5">Belongs to the ELP1/IKA1 family.</text>
</comment>
<evidence type="ECO:0000313" key="12">
    <source>
        <dbReference type="EMBL" id="KAB5591748.1"/>
    </source>
</evidence>
<keyword evidence="12" id="KW-0648">Protein biosynthesis</keyword>
<organism evidence="12 13">
    <name type="scientific">Ceratobasidium theobromae</name>
    <dbReference type="NCBI Taxonomy" id="1582974"/>
    <lineage>
        <taxon>Eukaryota</taxon>
        <taxon>Fungi</taxon>
        <taxon>Dikarya</taxon>
        <taxon>Basidiomycota</taxon>
        <taxon>Agaricomycotina</taxon>
        <taxon>Agaricomycetes</taxon>
        <taxon>Cantharellales</taxon>
        <taxon>Ceratobasidiaceae</taxon>
        <taxon>Ceratobasidium</taxon>
    </lineage>
</organism>
<dbReference type="EMBL" id="SSOP01000091">
    <property type="protein sequence ID" value="KAB5591748.1"/>
    <property type="molecule type" value="Genomic_DNA"/>
</dbReference>
<dbReference type="OrthoDB" id="40048at2759"/>
<feature type="compositionally biased region" description="Low complexity" evidence="6">
    <location>
        <begin position="459"/>
        <end position="471"/>
    </location>
</feature>
<evidence type="ECO:0000256" key="5">
    <source>
        <dbReference type="PIRNR" id="PIRNR017233"/>
    </source>
</evidence>
<comment type="subcellular location">
    <subcellularLocation>
        <location evidence="5">Cytoplasm</location>
    </subcellularLocation>
    <subcellularLocation>
        <location evidence="5">Nucleus</location>
    </subcellularLocation>
</comment>
<dbReference type="Pfam" id="PF23925">
    <property type="entry name" value="A-sol_ELP1"/>
    <property type="match status" value="2"/>
</dbReference>
<evidence type="ECO:0000259" key="9">
    <source>
        <dbReference type="Pfam" id="PF23878"/>
    </source>
</evidence>
<keyword evidence="3 5" id="KW-0963">Cytoplasm</keyword>
<evidence type="ECO:0000256" key="6">
    <source>
        <dbReference type="SAM" id="MobiDB-lite"/>
    </source>
</evidence>
<proteinExistence type="inferred from homology"/>
<keyword evidence="4" id="KW-0819">tRNA processing</keyword>
<dbReference type="GO" id="GO:0005634">
    <property type="term" value="C:nucleus"/>
    <property type="evidence" value="ECO:0007669"/>
    <property type="project" value="UniProtKB-SubCell"/>
</dbReference>